<keyword evidence="2" id="KW-0472">Membrane</keyword>
<reference evidence="3 4" key="1">
    <citation type="submission" date="2016-06" db="EMBL/GenBank/DDBJ databases">
        <authorList>
            <consortium name="Pathogen Informatics"/>
        </authorList>
    </citation>
    <scope>NUCLEOTIDE SEQUENCE [LARGE SCALE GENOMIC DNA]</scope>
    <source>
        <strain evidence="3">PowCR01</strain>
    </source>
</reference>
<feature type="region of interest" description="Disordered" evidence="1">
    <location>
        <begin position="247"/>
        <end position="280"/>
    </location>
</feature>
<evidence type="ECO:0000313" key="4">
    <source>
        <dbReference type="Proteomes" id="UP000243200"/>
    </source>
</evidence>
<sequence length="394" mass="45767">MKKVINIIFPPIAYFLLLGHQKPAISSYVDVTLLSDDILDTMMKTELSYMGNHLTSNENNKLSKRKKRNDTITDDIYFLTSMLSQIIPPNFSVYSLNLPDETISTNNSDINNFLDLVNIYDPDINNTITNHFNQIQPIKGCEDDIKNHNCHRDVLTCITLKKNYLSESCKKSLSNSLLYSCADDFLFYCKDYSKFSKVHKCLKKNFYHLSNPCLNILSYYEDIMQKLHKIKSKPYDKKEHLFLEQEKENTLRSNTDGATIRSIGSNGSSSNGSSSNGSSSNHAFGNYNLKGTDTGNNKPDEQYHLFNNHSINSKPTMADNLRKGYGHYIFPSMDYNYIFDFNSRSYEYKYFLYFFECLFISFLLYILIICIKKYYVTDPNKFFFHKEKSKLAHL</sequence>
<feature type="transmembrane region" description="Helical" evidence="2">
    <location>
        <begin position="350"/>
        <end position="371"/>
    </location>
</feature>
<evidence type="ECO:0000313" key="3">
    <source>
        <dbReference type="EMBL" id="SBT77622.1"/>
    </source>
</evidence>
<proteinExistence type="predicted"/>
<dbReference type="EMBL" id="LT594515">
    <property type="protein sequence ID" value="SBT77622.1"/>
    <property type="molecule type" value="Genomic_DNA"/>
</dbReference>
<dbReference type="VEuPathDB" id="PlasmoDB:PocGH01_11026900"/>
<evidence type="ECO:0000256" key="2">
    <source>
        <dbReference type="SAM" id="Phobius"/>
    </source>
</evidence>
<dbReference type="OrthoDB" id="385278at2759"/>
<dbReference type="VEuPathDB" id="PlasmoDB:POWCR01_110021100"/>
<accession>A0A1C3KTY2</accession>
<keyword evidence="2" id="KW-1133">Transmembrane helix</keyword>
<gene>
    <name evidence="3" type="primary">PowCR01_110021100</name>
    <name evidence="3" type="ORF">POWCR01_110021100</name>
</gene>
<evidence type="ECO:0000256" key="1">
    <source>
        <dbReference type="SAM" id="MobiDB-lite"/>
    </source>
</evidence>
<keyword evidence="2" id="KW-0812">Transmembrane</keyword>
<organism evidence="3 4">
    <name type="scientific">Plasmodium ovale</name>
    <name type="common">malaria parasite P. ovale</name>
    <dbReference type="NCBI Taxonomy" id="36330"/>
    <lineage>
        <taxon>Eukaryota</taxon>
        <taxon>Sar</taxon>
        <taxon>Alveolata</taxon>
        <taxon>Apicomplexa</taxon>
        <taxon>Aconoidasida</taxon>
        <taxon>Haemosporida</taxon>
        <taxon>Plasmodiidae</taxon>
        <taxon>Plasmodium</taxon>
        <taxon>Plasmodium (Plasmodium)</taxon>
    </lineage>
</organism>
<dbReference type="Proteomes" id="UP000243200">
    <property type="component" value="Chromosome 11"/>
</dbReference>
<protein>
    <submittedName>
        <fullName evidence="3">Uncharacterized protein</fullName>
    </submittedName>
</protein>
<name>A0A1C3KTY2_PLAOA</name>
<dbReference type="AlphaFoldDB" id="A0A1C3KTY2"/>
<feature type="compositionally biased region" description="Low complexity" evidence="1">
    <location>
        <begin position="264"/>
        <end position="280"/>
    </location>
</feature>